<feature type="compositionally biased region" description="Basic and acidic residues" evidence="8">
    <location>
        <begin position="12"/>
        <end position="22"/>
    </location>
</feature>
<keyword evidence="5 6" id="KW-0067">ATP-binding</keyword>
<dbReference type="Gene3D" id="1.10.510.10">
    <property type="entry name" value="Transferase(Phosphotransferase) domain 1"/>
    <property type="match status" value="1"/>
</dbReference>
<dbReference type="PROSITE" id="PS50011">
    <property type="entry name" value="PROTEIN_KINASE_DOM"/>
    <property type="match status" value="1"/>
</dbReference>
<sequence>MGSVFSRRSKGSWKELGQKKESSIPPSTDLAQPVVPRSAVFSSSIIRPYTRDEIKQATKDFRIKIGQGGFGEVYKGMITVPNGDVHWIAVKKLISLSKDHGLASFVKEIEVLPNLSHRNLVRLLGYCSHPYCPALVYEYVGNGNLREHLHNERPGPCLSWENRLNIALDIATAINYLHNHVSPSVIHRDVKASNILLDENLRAKLSDFGLSKLMPQDEDCTHVSTKIQGSFGYLDPDYHATGQLTAKSDVYSFGIVLLEIITGKPPFAAGRWERVVLVKWAKSEMAKGDVRSLVDRRIPEGTYSAEVVWKLALCAVKCCENNPCDRPGIRDVVREVKDVRSIQKDSIPGQRVEGRVQRPPFENVLGPPAVRREGFHERYREGPMCHLQNGRNVKPQFSPGYNARSLYSENA</sequence>
<evidence type="ECO:0000256" key="8">
    <source>
        <dbReference type="SAM" id="MobiDB-lite"/>
    </source>
</evidence>
<dbReference type="SMART" id="SM00220">
    <property type="entry name" value="S_TKc"/>
    <property type="match status" value="1"/>
</dbReference>
<keyword evidence="4 10" id="KW-0418">Kinase</keyword>
<dbReference type="PANTHER" id="PTHR48006:SF92">
    <property type="entry name" value="LRR RECEPTOR-LIKE SERINE_THREONINE-PROTEIN KINASE GSO1"/>
    <property type="match status" value="1"/>
</dbReference>
<protein>
    <submittedName>
        <fullName evidence="10">Receptor-like kinase</fullName>
    </submittedName>
</protein>
<evidence type="ECO:0000256" key="2">
    <source>
        <dbReference type="ARBA" id="ARBA00022679"/>
    </source>
</evidence>
<name>A7VM70_9VIRI</name>
<keyword evidence="10" id="KW-0675">Receptor</keyword>
<dbReference type="InterPro" id="IPR001245">
    <property type="entry name" value="Ser-Thr/Tyr_kinase_cat_dom"/>
</dbReference>
<evidence type="ECO:0000259" key="9">
    <source>
        <dbReference type="PROSITE" id="PS50011"/>
    </source>
</evidence>
<keyword evidence="1 7" id="KW-0723">Serine/threonine-protein kinase</keyword>
<dbReference type="GO" id="GO:0004674">
    <property type="term" value="F:protein serine/threonine kinase activity"/>
    <property type="evidence" value="ECO:0007669"/>
    <property type="project" value="UniProtKB-KW"/>
</dbReference>
<feature type="binding site" evidence="6">
    <location>
        <position position="92"/>
    </location>
    <ligand>
        <name>ATP</name>
        <dbReference type="ChEBI" id="CHEBI:30616"/>
    </ligand>
</feature>
<organism evidence="10">
    <name type="scientific">Nitella axillaris</name>
    <dbReference type="NCBI Taxonomy" id="3151"/>
    <lineage>
        <taxon>Eukaryota</taxon>
        <taxon>Viridiplantae</taxon>
        <taxon>Streptophyta</taxon>
        <taxon>Charophyceae</taxon>
        <taxon>Charales</taxon>
        <taxon>Characeae</taxon>
        <taxon>Nitella</taxon>
    </lineage>
</organism>
<evidence type="ECO:0000256" key="5">
    <source>
        <dbReference type="ARBA" id="ARBA00022840"/>
    </source>
</evidence>
<dbReference type="Gene3D" id="3.30.200.20">
    <property type="entry name" value="Phosphorylase Kinase, domain 1"/>
    <property type="match status" value="1"/>
</dbReference>
<feature type="domain" description="Protein kinase" evidence="9">
    <location>
        <begin position="59"/>
        <end position="339"/>
    </location>
</feature>
<evidence type="ECO:0000256" key="6">
    <source>
        <dbReference type="PROSITE-ProRule" id="PRU10141"/>
    </source>
</evidence>
<dbReference type="InterPro" id="IPR011009">
    <property type="entry name" value="Kinase-like_dom_sf"/>
</dbReference>
<keyword evidence="2" id="KW-0808">Transferase</keyword>
<evidence type="ECO:0000313" key="10">
    <source>
        <dbReference type="EMBL" id="BAF79987.1"/>
    </source>
</evidence>
<dbReference type="Pfam" id="PF07714">
    <property type="entry name" value="PK_Tyr_Ser-Thr"/>
    <property type="match status" value="1"/>
</dbReference>
<comment type="similarity">
    <text evidence="7">Belongs to the protein kinase superfamily.</text>
</comment>
<dbReference type="InterPro" id="IPR000719">
    <property type="entry name" value="Prot_kinase_dom"/>
</dbReference>
<reference evidence="10" key="1">
    <citation type="journal article" date="2007" name="Gene">
        <title>Multiple receptor-like kinase cDNAs from liverwort Marchantia polymorpha and two charophycean green algae, Closterium ehrenbergii and Nitella axillaris: Extensive gene duplications and gene shufflings in the early evolution of streptophytes.</title>
        <authorList>
            <person name="Sasaki G."/>
            <person name="Katoh K."/>
            <person name="Hirose N."/>
            <person name="Suga H."/>
            <person name="Kuma K."/>
            <person name="Miyata T."/>
            <person name="Su Z.H."/>
        </authorList>
    </citation>
    <scope>NUCLEOTIDE SEQUENCE</scope>
</reference>
<evidence type="ECO:0000256" key="4">
    <source>
        <dbReference type="ARBA" id="ARBA00022777"/>
    </source>
</evidence>
<dbReference type="SUPFAM" id="SSF56112">
    <property type="entry name" value="Protein kinase-like (PK-like)"/>
    <property type="match status" value="1"/>
</dbReference>
<dbReference type="EMBL" id="AB306576">
    <property type="protein sequence ID" value="BAF79987.1"/>
    <property type="molecule type" value="mRNA"/>
</dbReference>
<dbReference type="PROSITE" id="PS00108">
    <property type="entry name" value="PROTEIN_KINASE_ST"/>
    <property type="match status" value="1"/>
</dbReference>
<dbReference type="PANTHER" id="PTHR48006">
    <property type="entry name" value="LEUCINE-RICH REPEAT-CONTAINING PROTEIN DDB_G0281931-RELATED"/>
    <property type="match status" value="1"/>
</dbReference>
<dbReference type="InterPro" id="IPR017441">
    <property type="entry name" value="Protein_kinase_ATP_BS"/>
</dbReference>
<dbReference type="GO" id="GO:0005524">
    <property type="term" value="F:ATP binding"/>
    <property type="evidence" value="ECO:0007669"/>
    <property type="project" value="UniProtKB-UniRule"/>
</dbReference>
<dbReference type="PROSITE" id="PS00107">
    <property type="entry name" value="PROTEIN_KINASE_ATP"/>
    <property type="match status" value="1"/>
</dbReference>
<evidence type="ECO:0000256" key="7">
    <source>
        <dbReference type="RuleBase" id="RU000304"/>
    </source>
</evidence>
<evidence type="ECO:0000256" key="3">
    <source>
        <dbReference type="ARBA" id="ARBA00022741"/>
    </source>
</evidence>
<dbReference type="CDD" id="cd14066">
    <property type="entry name" value="STKc_IRAK"/>
    <property type="match status" value="1"/>
</dbReference>
<evidence type="ECO:0000256" key="1">
    <source>
        <dbReference type="ARBA" id="ARBA00022527"/>
    </source>
</evidence>
<dbReference type="FunFam" id="1.10.510.10:FF:000146">
    <property type="entry name" value="LRR receptor-like serine/threonine-protein kinase IOS1"/>
    <property type="match status" value="1"/>
</dbReference>
<dbReference type="AlphaFoldDB" id="A7VM70"/>
<dbReference type="InterPro" id="IPR008271">
    <property type="entry name" value="Ser/Thr_kinase_AS"/>
</dbReference>
<feature type="region of interest" description="Disordered" evidence="8">
    <location>
        <begin position="1"/>
        <end position="31"/>
    </location>
</feature>
<accession>A7VM70</accession>
<proteinExistence type="evidence at transcript level"/>
<keyword evidence="3 6" id="KW-0547">Nucleotide-binding</keyword>
<gene>
    <name evidence="10" type="primary">NaRLK11</name>
</gene>
<dbReference type="InterPro" id="IPR051824">
    <property type="entry name" value="LRR_Rcpt-Like_S/T_Kinase"/>
</dbReference>